<sequence length="287" mass="33405">MTDASKLVAIVVPMYRETLDATEKVALKALDRHLGRYDRFVVHPMGLTLPDGFETFRAVPLSKRRFQTIHAYSAMLMSPDFYRLFQEYRYVLIYQTDCLVFRDELTEWCEAGYSYIGAPWLRKDRDKVRRRYLAVGNGGLSLRHVGDHLRVLQASRLRLGRKSEQSCRFFHCWRQGKRLIAHALACRRHAGRKTAAHTIRRRFDQAEDMFWCYYGPLLDPTYRIAPIEVALRFARERSAEGDFPADRDALPFGAHAWHKIDTARWLPFIDPQDAALLNAAPNEDKQA</sequence>
<dbReference type="Proteomes" id="UP000076400">
    <property type="component" value="Unassembled WGS sequence"/>
</dbReference>
<evidence type="ECO:0000259" key="1">
    <source>
        <dbReference type="Pfam" id="PF18922"/>
    </source>
</evidence>
<keyword evidence="3" id="KW-1185">Reference proteome</keyword>
<feature type="domain" description="DUF5672" evidence="1">
    <location>
        <begin position="58"/>
        <end position="255"/>
    </location>
</feature>
<reference evidence="2 3" key="1">
    <citation type="submission" date="2015-12" db="EMBL/GenBank/DDBJ databases">
        <title>Genome sequence of Oceanibaculum pacificum MCCC 1A02656.</title>
        <authorList>
            <person name="Lu L."/>
            <person name="Lai Q."/>
            <person name="Shao Z."/>
            <person name="Qian P."/>
        </authorList>
    </citation>
    <scope>NUCLEOTIDE SEQUENCE [LARGE SCALE GENOMIC DNA]</scope>
    <source>
        <strain evidence="2 3">MCCC 1A02656</strain>
    </source>
</reference>
<dbReference type="Pfam" id="PF18922">
    <property type="entry name" value="DUF5672"/>
    <property type="match status" value="1"/>
</dbReference>
<dbReference type="RefSeq" id="WP_067553694.1">
    <property type="nucleotide sequence ID" value="NZ_LPXN01000079.1"/>
</dbReference>
<gene>
    <name evidence="2" type="ORF">AUP43_06005</name>
</gene>
<organism evidence="2 3">
    <name type="scientific">Oceanibaculum pacificum</name>
    <dbReference type="NCBI Taxonomy" id="580166"/>
    <lineage>
        <taxon>Bacteria</taxon>
        <taxon>Pseudomonadati</taxon>
        <taxon>Pseudomonadota</taxon>
        <taxon>Alphaproteobacteria</taxon>
        <taxon>Rhodospirillales</taxon>
        <taxon>Oceanibaculaceae</taxon>
        <taxon>Oceanibaculum</taxon>
    </lineage>
</organism>
<evidence type="ECO:0000313" key="3">
    <source>
        <dbReference type="Proteomes" id="UP000076400"/>
    </source>
</evidence>
<dbReference type="AlphaFoldDB" id="A0A154WBY3"/>
<dbReference type="EMBL" id="LPXN01000079">
    <property type="protein sequence ID" value="KZD11034.1"/>
    <property type="molecule type" value="Genomic_DNA"/>
</dbReference>
<dbReference type="STRING" id="580166.AUP43_06005"/>
<name>A0A154WBY3_9PROT</name>
<proteinExistence type="predicted"/>
<dbReference type="InterPro" id="IPR043729">
    <property type="entry name" value="DUF5672"/>
</dbReference>
<protein>
    <recommendedName>
        <fullName evidence="1">DUF5672 domain-containing protein</fullName>
    </recommendedName>
</protein>
<comment type="caution">
    <text evidence="2">The sequence shown here is derived from an EMBL/GenBank/DDBJ whole genome shotgun (WGS) entry which is preliminary data.</text>
</comment>
<dbReference type="OrthoDB" id="9816424at2"/>
<accession>A0A154WBY3</accession>
<evidence type="ECO:0000313" key="2">
    <source>
        <dbReference type="EMBL" id="KZD11034.1"/>
    </source>
</evidence>